<dbReference type="InterPro" id="IPR010982">
    <property type="entry name" value="Lambda_DNA-bd_dom_sf"/>
</dbReference>
<evidence type="ECO:0000313" key="3">
    <source>
        <dbReference type="EMBL" id="MFC5295057.1"/>
    </source>
</evidence>
<dbReference type="SMART" id="SM00530">
    <property type="entry name" value="HTH_XRE"/>
    <property type="match status" value="1"/>
</dbReference>
<dbReference type="Gene3D" id="1.10.260.40">
    <property type="entry name" value="lambda repressor-like DNA-binding domains"/>
    <property type="match status" value="1"/>
</dbReference>
<dbReference type="InterPro" id="IPR001387">
    <property type="entry name" value="Cro/C1-type_HTH"/>
</dbReference>
<keyword evidence="4" id="KW-1185">Reference proteome</keyword>
<evidence type="ECO:0000259" key="2">
    <source>
        <dbReference type="PROSITE" id="PS50943"/>
    </source>
</evidence>
<dbReference type="InterPro" id="IPR050807">
    <property type="entry name" value="TransReg_Diox_bact_type"/>
</dbReference>
<dbReference type="RefSeq" id="WP_144341314.1">
    <property type="nucleotide sequence ID" value="NZ_JAOAOS010000008.1"/>
</dbReference>
<comment type="caution">
    <text evidence="3">The sequence shown here is derived from an EMBL/GenBank/DDBJ whole genome shotgun (WGS) entry which is preliminary data.</text>
</comment>
<evidence type="ECO:0000256" key="1">
    <source>
        <dbReference type="ARBA" id="ARBA00023125"/>
    </source>
</evidence>
<accession>A0ABW0F769</accession>
<dbReference type="PANTHER" id="PTHR46797:SF1">
    <property type="entry name" value="METHYLPHOSPHONATE SYNTHASE"/>
    <property type="match status" value="1"/>
</dbReference>
<name>A0ABW0F769_9HYPH</name>
<dbReference type="Proteomes" id="UP001595976">
    <property type="component" value="Unassembled WGS sequence"/>
</dbReference>
<evidence type="ECO:0000313" key="4">
    <source>
        <dbReference type="Proteomes" id="UP001595976"/>
    </source>
</evidence>
<dbReference type="CDD" id="cd00093">
    <property type="entry name" value="HTH_XRE"/>
    <property type="match status" value="1"/>
</dbReference>
<keyword evidence="1" id="KW-0238">DNA-binding</keyword>
<feature type="domain" description="HTH cro/C1-type" evidence="2">
    <location>
        <begin position="9"/>
        <end position="64"/>
    </location>
</feature>
<organism evidence="3 4">
    <name type="scientific">Bosea minatitlanensis</name>
    <dbReference type="NCBI Taxonomy" id="128782"/>
    <lineage>
        <taxon>Bacteria</taxon>
        <taxon>Pseudomonadati</taxon>
        <taxon>Pseudomonadota</taxon>
        <taxon>Alphaproteobacteria</taxon>
        <taxon>Hyphomicrobiales</taxon>
        <taxon>Boseaceae</taxon>
        <taxon>Bosea</taxon>
    </lineage>
</organism>
<dbReference type="Pfam" id="PF13560">
    <property type="entry name" value="HTH_31"/>
    <property type="match status" value="1"/>
</dbReference>
<dbReference type="PROSITE" id="PS50943">
    <property type="entry name" value="HTH_CROC1"/>
    <property type="match status" value="1"/>
</dbReference>
<sequence length="106" mass="12056">MPTPLGERVREQRRKRGLTLEALAEKVGSSKSYMWEIENKEVARPSAEKLAQIAAALETTVEYLLEGDGANEAEDATDIAFYRKYKKLDAPVKERLRKMLDILDDD</sequence>
<proteinExistence type="predicted"/>
<dbReference type="PANTHER" id="PTHR46797">
    <property type="entry name" value="HTH-TYPE TRANSCRIPTIONAL REGULATOR"/>
    <property type="match status" value="1"/>
</dbReference>
<gene>
    <name evidence="3" type="ORF">ACFPK2_18865</name>
</gene>
<dbReference type="SUPFAM" id="SSF47413">
    <property type="entry name" value="lambda repressor-like DNA-binding domains"/>
    <property type="match status" value="1"/>
</dbReference>
<dbReference type="EMBL" id="JBHSLI010000008">
    <property type="protein sequence ID" value="MFC5295057.1"/>
    <property type="molecule type" value="Genomic_DNA"/>
</dbReference>
<reference evidence="4" key="1">
    <citation type="journal article" date="2019" name="Int. J. Syst. Evol. Microbiol.">
        <title>The Global Catalogue of Microorganisms (GCM) 10K type strain sequencing project: providing services to taxonomists for standard genome sequencing and annotation.</title>
        <authorList>
            <consortium name="The Broad Institute Genomics Platform"/>
            <consortium name="The Broad Institute Genome Sequencing Center for Infectious Disease"/>
            <person name="Wu L."/>
            <person name="Ma J."/>
        </authorList>
    </citation>
    <scope>NUCLEOTIDE SEQUENCE [LARGE SCALE GENOMIC DNA]</scope>
    <source>
        <strain evidence="4">CGMCC 1.15643</strain>
    </source>
</reference>
<protein>
    <submittedName>
        <fullName evidence="3">Helix-turn-helix domain-containing protein</fullName>
    </submittedName>
</protein>